<comment type="caution">
    <text evidence="2">The sequence shown here is derived from an EMBL/GenBank/DDBJ whole genome shotgun (WGS) entry which is preliminary data.</text>
</comment>
<keyword evidence="1" id="KW-0732">Signal</keyword>
<gene>
    <name evidence="2" type="ORF">K7G82_21085</name>
</gene>
<feature type="signal peptide" evidence="1">
    <location>
        <begin position="1"/>
        <end position="18"/>
    </location>
</feature>
<dbReference type="Proteomes" id="UP000706039">
    <property type="component" value="Unassembled WGS sequence"/>
</dbReference>
<organism evidence="2 3">
    <name type="scientific">Sphingomonas colocasiae</name>
    <dbReference type="NCBI Taxonomy" id="1848973"/>
    <lineage>
        <taxon>Bacteria</taxon>
        <taxon>Pseudomonadati</taxon>
        <taxon>Pseudomonadota</taxon>
        <taxon>Alphaproteobacteria</taxon>
        <taxon>Sphingomonadales</taxon>
        <taxon>Sphingomonadaceae</taxon>
        <taxon>Sphingomonas</taxon>
    </lineage>
</organism>
<accession>A0ABS7PTY8</accession>
<feature type="chain" id="PRO_5045247007" description="Mlr4354 like protein" evidence="1">
    <location>
        <begin position="19"/>
        <end position="161"/>
    </location>
</feature>
<keyword evidence="3" id="KW-1185">Reference proteome</keyword>
<dbReference type="EMBL" id="JAINVV010000010">
    <property type="protein sequence ID" value="MBY8824813.1"/>
    <property type="molecule type" value="Genomic_DNA"/>
</dbReference>
<evidence type="ECO:0000313" key="3">
    <source>
        <dbReference type="Proteomes" id="UP000706039"/>
    </source>
</evidence>
<proteinExistence type="predicted"/>
<reference evidence="2 3" key="1">
    <citation type="submission" date="2021-08" db="EMBL/GenBank/DDBJ databases">
        <authorList>
            <person name="Tuo L."/>
        </authorList>
    </citation>
    <scope>NUCLEOTIDE SEQUENCE [LARGE SCALE GENOMIC DNA]</scope>
    <source>
        <strain evidence="2 3">JCM 31229</strain>
    </source>
</reference>
<sequence>MRAAAALAVAAIAAPATARDSLGIFEGWGAFRDDRPARCYAISEPAARSAGGRWRPFASVAHWPGRNVRGQLHIRMSRTRAADAVVTLTVGDRRFRLASGGADAWAPDARADAAIVAAMRNATSMAVASRDGSGRAFTDAYRLRGAATAIDAAALGCARRR</sequence>
<dbReference type="RefSeq" id="WP_222992030.1">
    <property type="nucleotide sequence ID" value="NZ_JAINVV010000010.1"/>
</dbReference>
<evidence type="ECO:0000313" key="2">
    <source>
        <dbReference type="EMBL" id="MBY8824813.1"/>
    </source>
</evidence>
<name>A0ABS7PTY8_9SPHN</name>
<evidence type="ECO:0000256" key="1">
    <source>
        <dbReference type="SAM" id="SignalP"/>
    </source>
</evidence>
<protein>
    <recommendedName>
        <fullName evidence="4">Mlr4354 like protein</fullName>
    </recommendedName>
</protein>
<evidence type="ECO:0008006" key="4">
    <source>
        <dbReference type="Google" id="ProtNLM"/>
    </source>
</evidence>